<evidence type="ECO:0000313" key="1">
    <source>
        <dbReference type="EMBL" id="KAG0411354.1"/>
    </source>
</evidence>
<accession>A0AC60NW59</accession>
<reference evidence="1 2" key="1">
    <citation type="journal article" date="2020" name="Cell">
        <title>Large-Scale Comparative Analyses of Tick Genomes Elucidate Their Genetic Diversity and Vector Capacities.</title>
        <authorList>
            <consortium name="Tick Genome and Microbiome Consortium (TIGMIC)"/>
            <person name="Jia N."/>
            <person name="Wang J."/>
            <person name="Shi W."/>
            <person name="Du L."/>
            <person name="Sun Y."/>
            <person name="Zhan W."/>
            <person name="Jiang J.F."/>
            <person name="Wang Q."/>
            <person name="Zhang B."/>
            <person name="Ji P."/>
            <person name="Bell-Sakyi L."/>
            <person name="Cui X.M."/>
            <person name="Yuan T.T."/>
            <person name="Jiang B.G."/>
            <person name="Yang W.F."/>
            <person name="Lam T.T."/>
            <person name="Chang Q.C."/>
            <person name="Ding S.J."/>
            <person name="Wang X.J."/>
            <person name="Zhu J.G."/>
            <person name="Ruan X.D."/>
            <person name="Zhao L."/>
            <person name="Wei J.T."/>
            <person name="Ye R.Z."/>
            <person name="Que T.C."/>
            <person name="Du C.H."/>
            <person name="Zhou Y.H."/>
            <person name="Cheng J.X."/>
            <person name="Dai P.F."/>
            <person name="Guo W.B."/>
            <person name="Han X.H."/>
            <person name="Huang E.J."/>
            <person name="Li L.F."/>
            <person name="Wei W."/>
            <person name="Gao Y.C."/>
            <person name="Liu J.Z."/>
            <person name="Shao H.Z."/>
            <person name="Wang X."/>
            <person name="Wang C.C."/>
            <person name="Yang T.C."/>
            <person name="Huo Q.B."/>
            <person name="Li W."/>
            <person name="Chen H.Y."/>
            <person name="Chen S.E."/>
            <person name="Zhou L.G."/>
            <person name="Ni X.B."/>
            <person name="Tian J.H."/>
            <person name="Sheng Y."/>
            <person name="Liu T."/>
            <person name="Pan Y.S."/>
            <person name="Xia L.Y."/>
            <person name="Li J."/>
            <person name="Zhao F."/>
            <person name="Cao W.C."/>
        </authorList>
    </citation>
    <scope>NUCLEOTIDE SEQUENCE [LARGE SCALE GENOMIC DNA]</scope>
    <source>
        <strain evidence="1">Iper-2018</strain>
    </source>
</reference>
<keyword evidence="2" id="KW-1185">Reference proteome</keyword>
<sequence>MAPPKTHAFDMTVSEGTPVDAVLDAAVALVTLPEVFSVQHMGALHFRVVVNSKAAVRKLLDAEGLSIGGNLVTMVTVLFLPAHVPDELLVRSLAQHGKVQEITHGVYKDTPSIKTGTRYVKMEMKEQNARVCRRSKKEGHFKAQCTEEYCTRCACFGHATETCAAGCRWCSAAHATVDCSARPSLQRPQEARTKKTGMGAGGDASPTRGTETVTRAADAIDALTTPGKQTEMAPNARGEASRTPGEENPLDHAAAKGELYPKWSSAMNDLFGSDSEELVVDERSDEAEEENMEKTEEPAEGKGSTCVYTPLGDKRAKVKEENARRSEAFASRQKPGLKKNRKDAKGTPYDRDK</sequence>
<protein>
    <submittedName>
        <fullName evidence="1">Uncharacterized protein</fullName>
    </submittedName>
</protein>
<dbReference type="Proteomes" id="UP000805193">
    <property type="component" value="Unassembled WGS sequence"/>
</dbReference>
<name>A0AC60NW59_IXOPE</name>
<dbReference type="EMBL" id="JABSTQ010011438">
    <property type="protein sequence ID" value="KAG0411354.1"/>
    <property type="molecule type" value="Genomic_DNA"/>
</dbReference>
<comment type="caution">
    <text evidence="1">The sequence shown here is derived from an EMBL/GenBank/DDBJ whole genome shotgun (WGS) entry which is preliminary data.</text>
</comment>
<organism evidence="1 2">
    <name type="scientific">Ixodes persulcatus</name>
    <name type="common">Taiga tick</name>
    <dbReference type="NCBI Taxonomy" id="34615"/>
    <lineage>
        <taxon>Eukaryota</taxon>
        <taxon>Metazoa</taxon>
        <taxon>Ecdysozoa</taxon>
        <taxon>Arthropoda</taxon>
        <taxon>Chelicerata</taxon>
        <taxon>Arachnida</taxon>
        <taxon>Acari</taxon>
        <taxon>Parasitiformes</taxon>
        <taxon>Ixodida</taxon>
        <taxon>Ixodoidea</taxon>
        <taxon>Ixodidae</taxon>
        <taxon>Ixodinae</taxon>
        <taxon>Ixodes</taxon>
    </lineage>
</organism>
<proteinExistence type="predicted"/>
<gene>
    <name evidence="1" type="ORF">HPB47_011536</name>
</gene>
<evidence type="ECO:0000313" key="2">
    <source>
        <dbReference type="Proteomes" id="UP000805193"/>
    </source>
</evidence>